<dbReference type="AlphaFoldDB" id="A0A0A9LMJ5"/>
<proteinExistence type="predicted"/>
<protein>
    <submittedName>
        <fullName evidence="1">Uncharacterized protein</fullName>
    </submittedName>
</protein>
<dbReference type="EMBL" id="GBRH01282823">
    <property type="protein sequence ID" value="JAD15072.1"/>
    <property type="molecule type" value="Transcribed_RNA"/>
</dbReference>
<sequence>MKCFHSALIQPCMCAPRLMPSINKSLIFPDLYCHIFSLIYAVTYPPVLYLLVLSMHVFGNGKCSHRLDTWIIFLLNCLLIFWVNLRYMD</sequence>
<accession>A0A0A9LMJ5</accession>
<reference evidence="1" key="1">
    <citation type="submission" date="2014-09" db="EMBL/GenBank/DDBJ databases">
        <authorList>
            <person name="Magalhaes I.L.F."/>
            <person name="Oliveira U."/>
            <person name="Santos F.R."/>
            <person name="Vidigal T.H.D.A."/>
            <person name="Brescovit A.D."/>
            <person name="Santos A.J."/>
        </authorList>
    </citation>
    <scope>NUCLEOTIDE SEQUENCE</scope>
    <source>
        <tissue evidence="1">Shoot tissue taken approximately 20 cm above the soil surface</tissue>
    </source>
</reference>
<evidence type="ECO:0000313" key="1">
    <source>
        <dbReference type="EMBL" id="JAD15072.1"/>
    </source>
</evidence>
<name>A0A0A9LMJ5_ARUDO</name>
<organism evidence="1">
    <name type="scientific">Arundo donax</name>
    <name type="common">Giant reed</name>
    <name type="synonym">Donax arundinaceus</name>
    <dbReference type="NCBI Taxonomy" id="35708"/>
    <lineage>
        <taxon>Eukaryota</taxon>
        <taxon>Viridiplantae</taxon>
        <taxon>Streptophyta</taxon>
        <taxon>Embryophyta</taxon>
        <taxon>Tracheophyta</taxon>
        <taxon>Spermatophyta</taxon>
        <taxon>Magnoliopsida</taxon>
        <taxon>Liliopsida</taxon>
        <taxon>Poales</taxon>
        <taxon>Poaceae</taxon>
        <taxon>PACMAD clade</taxon>
        <taxon>Arundinoideae</taxon>
        <taxon>Arundineae</taxon>
        <taxon>Arundo</taxon>
    </lineage>
</organism>
<reference evidence="1" key="2">
    <citation type="journal article" date="2015" name="Data Brief">
        <title>Shoot transcriptome of the giant reed, Arundo donax.</title>
        <authorList>
            <person name="Barrero R.A."/>
            <person name="Guerrero F.D."/>
            <person name="Moolhuijzen P."/>
            <person name="Goolsby J.A."/>
            <person name="Tidwell J."/>
            <person name="Bellgard S.E."/>
            <person name="Bellgard M.I."/>
        </authorList>
    </citation>
    <scope>NUCLEOTIDE SEQUENCE</scope>
    <source>
        <tissue evidence="1">Shoot tissue taken approximately 20 cm above the soil surface</tissue>
    </source>
</reference>